<dbReference type="Proteomes" id="UP000006437">
    <property type="component" value="Unassembled WGS sequence"/>
</dbReference>
<proteinExistence type="predicted"/>
<organism evidence="2 4">
    <name type="scientific">Peptoanaerobacter stomatis</name>
    <dbReference type="NCBI Taxonomy" id="796937"/>
    <lineage>
        <taxon>Bacteria</taxon>
        <taxon>Bacillati</taxon>
        <taxon>Bacillota</taxon>
        <taxon>Clostridia</taxon>
        <taxon>Peptostreptococcales</taxon>
        <taxon>Filifactoraceae</taxon>
        <taxon>Peptoanaerobacter</taxon>
    </lineage>
</organism>
<dbReference type="PATRIC" id="fig|796937.3.peg.463"/>
<accession>G9WYL8</accession>
<dbReference type="EMBL" id="AFZF02000009">
    <property type="protein sequence ID" value="EHL18533.1"/>
    <property type="molecule type" value="Genomic_DNA"/>
</dbReference>
<dbReference type="EMBL" id="AFZE01000003">
    <property type="protein sequence ID" value="EHL16429.1"/>
    <property type="molecule type" value="Genomic_DNA"/>
</dbReference>
<comment type="caution">
    <text evidence="2">The sequence shown here is derived from an EMBL/GenBank/DDBJ whole genome shotgun (WGS) entry which is preliminary data.</text>
</comment>
<dbReference type="GO" id="GO:0016747">
    <property type="term" value="F:acyltransferase activity, transferring groups other than amino-acyl groups"/>
    <property type="evidence" value="ECO:0007669"/>
    <property type="project" value="InterPro"/>
</dbReference>
<protein>
    <recommendedName>
        <fullName evidence="1">N-acetyltransferase domain-containing protein</fullName>
    </recommendedName>
</protein>
<dbReference type="Proteomes" id="UP000017818">
    <property type="component" value="Unassembled WGS sequence"/>
</dbReference>
<evidence type="ECO:0000313" key="5">
    <source>
        <dbReference type="Proteomes" id="UP000017818"/>
    </source>
</evidence>
<evidence type="ECO:0000313" key="2">
    <source>
        <dbReference type="EMBL" id="EHL16429.1"/>
    </source>
</evidence>
<dbReference type="InterPro" id="IPR000182">
    <property type="entry name" value="GNAT_dom"/>
</dbReference>
<evidence type="ECO:0000259" key="1">
    <source>
        <dbReference type="PROSITE" id="PS51186"/>
    </source>
</evidence>
<dbReference type="Pfam" id="PF13302">
    <property type="entry name" value="Acetyltransf_3"/>
    <property type="match status" value="1"/>
</dbReference>
<dbReference type="PROSITE" id="PS51186">
    <property type="entry name" value="GNAT"/>
    <property type="match status" value="1"/>
</dbReference>
<dbReference type="Gene3D" id="3.40.630.30">
    <property type="match status" value="1"/>
</dbReference>
<feature type="domain" description="N-acetyltransferase" evidence="1">
    <location>
        <begin position="29"/>
        <end position="171"/>
    </location>
</feature>
<reference evidence="3 5" key="2">
    <citation type="submission" date="2012-05" db="EMBL/GenBank/DDBJ databases">
        <title>The Genome Sequence of Eubacteriaceae bacterium CM2.</title>
        <authorList>
            <consortium name="The Broad Institute Genome Sequencing Platform"/>
            <person name="Earl A."/>
            <person name="Ward D."/>
            <person name="Feldgarden M."/>
            <person name="Gevers D."/>
            <person name="Sizova M."/>
            <person name="Hazen A."/>
            <person name="Epstein S."/>
            <person name="Walker B."/>
            <person name="Young S.K."/>
            <person name="Zeng Q."/>
            <person name="Gargeya S."/>
            <person name="Fitzgerald M."/>
            <person name="Haas B."/>
            <person name="Abouelleil A."/>
            <person name="Alvarado L."/>
            <person name="Arachchi H.M."/>
            <person name="Berlin A."/>
            <person name="Chapman S.B."/>
            <person name="Goldberg J."/>
            <person name="Griggs A."/>
            <person name="Gujja S."/>
            <person name="Hansen M."/>
            <person name="Howarth C."/>
            <person name="Imamovic A."/>
            <person name="Larimer J."/>
            <person name="McCowen C."/>
            <person name="Montmayeur A."/>
            <person name="Murphy C."/>
            <person name="Neiman D."/>
            <person name="Pearson M."/>
            <person name="Priest M."/>
            <person name="Roberts A."/>
            <person name="Saif S."/>
            <person name="Shea T."/>
            <person name="Sisk P."/>
            <person name="Sykes S."/>
            <person name="Wortman J."/>
            <person name="Nusbaum C."/>
            <person name="Birren B."/>
        </authorList>
    </citation>
    <scope>NUCLEOTIDE SEQUENCE [LARGE SCALE GENOMIC DNA]</scope>
    <source>
        <strain evidence="3 5">CM2</strain>
    </source>
</reference>
<dbReference type="OrthoDB" id="9797989at2"/>
<dbReference type="InterPro" id="IPR016181">
    <property type="entry name" value="Acyl_CoA_acyltransferase"/>
</dbReference>
<dbReference type="PANTHER" id="PTHR39173">
    <property type="entry name" value="ACETYLTRANSFERASE"/>
    <property type="match status" value="1"/>
</dbReference>
<reference evidence="2 4" key="1">
    <citation type="submission" date="2011-08" db="EMBL/GenBank/DDBJ databases">
        <title>The Genome Sequence of Eubacteriaceae bacterium ACC19a.</title>
        <authorList>
            <consortium name="The Broad Institute Genome Sequencing Platform"/>
            <person name="Earl A."/>
            <person name="Ward D."/>
            <person name="Feldgarden M."/>
            <person name="Gevers D."/>
            <person name="Sizova M."/>
            <person name="Hazen A."/>
            <person name="Epstein S."/>
            <person name="Young S.K."/>
            <person name="Zeng Q."/>
            <person name="Gargeya S."/>
            <person name="Fitzgerald M."/>
            <person name="Haas B."/>
            <person name="Abouelleil A."/>
            <person name="Alvarado L."/>
            <person name="Arachchi H.M."/>
            <person name="Berlin A."/>
            <person name="Brown A."/>
            <person name="Chapman S.B."/>
            <person name="Chen Z."/>
            <person name="Dunbar C."/>
            <person name="Freedman E."/>
            <person name="Gearin G."/>
            <person name="Gellesch M."/>
            <person name="Goldberg J."/>
            <person name="Griggs A."/>
            <person name="Gujja S."/>
            <person name="Heiman D."/>
            <person name="Howarth C."/>
            <person name="Larson L."/>
            <person name="Lui A."/>
            <person name="MacDonald P.J.P."/>
            <person name="Montmayeur A."/>
            <person name="Murphy C."/>
            <person name="Neiman D."/>
            <person name="Pearson M."/>
            <person name="Priest M."/>
            <person name="Roberts A."/>
            <person name="Saif S."/>
            <person name="Shea T."/>
            <person name="Shenoy N."/>
            <person name="Sisk P."/>
            <person name="Stolte C."/>
            <person name="Sykes S."/>
            <person name="Wortman J."/>
            <person name="Nusbaum C."/>
            <person name="Birren B."/>
        </authorList>
    </citation>
    <scope>NUCLEOTIDE SEQUENCE [LARGE SCALE GENOMIC DNA]</scope>
    <source>
        <strain evidence="2 4">ACC19a</strain>
    </source>
</reference>
<dbReference type="CDD" id="cd04301">
    <property type="entry name" value="NAT_SF"/>
    <property type="match status" value="1"/>
</dbReference>
<sequence>MHIQLIKPNEQYKNKILDYKAEFVANNEVLHGSAGLDKIDNFEEWYRLILQNSSEDTVKKGLVPASTFIAVDENDEIVGMIDIRHRLNDFLFKQGGHIGYSVRKSQRRKGYATKMLSMALDVCKSLGIEKCLITCDKSNIASARTIMKSGGLLENEIIDGEEIISRYWISL</sequence>
<dbReference type="BioCyc" id="EBAC796937-HMP:GMGH-1273-MONOMER"/>
<dbReference type="SUPFAM" id="SSF55729">
    <property type="entry name" value="Acyl-CoA N-acyltransferases (Nat)"/>
    <property type="match status" value="1"/>
</dbReference>
<dbReference type="RefSeq" id="WP_009525504.1">
    <property type="nucleotide sequence ID" value="NZ_JH414552.1"/>
</dbReference>
<evidence type="ECO:0000313" key="3">
    <source>
        <dbReference type="EMBL" id="EHL18533.1"/>
    </source>
</evidence>
<dbReference type="AlphaFoldDB" id="G9WYL8"/>
<name>G9WYL8_9FIRM</name>
<accession>V9HVT1</accession>
<evidence type="ECO:0000313" key="4">
    <source>
        <dbReference type="Proteomes" id="UP000006437"/>
    </source>
</evidence>
<dbReference type="HOGENOM" id="CLU_113231_1_0_9"/>
<dbReference type="PANTHER" id="PTHR39173:SF1">
    <property type="entry name" value="ACETYLTRANSFERASE"/>
    <property type="match status" value="1"/>
</dbReference>
<gene>
    <name evidence="2" type="ORF">HMPREF9629_01269</name>
    <name evidence="3" type="ORF">HMPREF9630_00258</name>
</gene>